<dbReference type="EMBL" id="MU155156">
    <property type="protein sequence ID" value="KAF9483237.1"/>
    <property type="molecule type" value="Genomic_DNA"/>
</dbReference>
<feature type="region of interest" description="Disordered" evidence="1">
    <location>
        <begin position="98"/>
        <end position="123"/>
    </location>
</feature>
<reference evidence="2" key="1">
    <citation type="submission" date="2020-11" db="EMBL/GenBank/DDBJ databases">
        <authorList>
            <consortium name="DOE Joint Genome Institute"/>
            <person name="Ahrendt S."/>
            <person name="Riley R."/>
            <person name="Andreopoulos W."/>
            <person name="Labutti K."/>
            <person name="Pangilinan J."/>
            <person name="Ruiz-Duenas F.J."/>
            <person name="Barrasa J.M."/>
            <person name="Sanchez-Garcia M."/>
            <person name="Camarero S."/>
            <person name="Miyauchi S."/>
            <person name="Serrano A."/>
            <person name="Linde D."/>
            <person name="Babiker R."/>
            <person name="Drula E."/>
            <person name="Ayuso-Fernandez I."/>
            <person name="Pacheco R."/>
            <person name="Padilla G."/>
            <person name="Ferreira P."/>
            <person name="Barriuso J."/>
            <person name="Kellner H."/>
            <person name="Castanera R."/>
            <person name="Alfaro M."/>
            <person name="Ramirez L."/>
            <person name="Pisabarro A.G."/>
            <person name="Kuo A."/>
            <person name="Tritt A."/>
            <person name="Lipzen A."/>
            <person name="He G."/>
            <person name="Yan M."/>
            <person name="Ng V."/>
            <person name="Cullen D."/>
            <person name="Martin F."/>
            <person name="Rosso M.-N."/>
            <person name="Henrissat B."/>
            <person name="Hibbett D."/>
            <person name="Martinez A.T."/>
            <person name="Grigoriev I.V."/>
        </authorList>
    </citation>
    <scope>NUCLEOTIDE SEQUENCE</scope>
    <source>
        <strain evidence="2">CIRM-BRFM 674</strain>
    </source>
</reference>
<dbReference type="AlphaFoldDB" id="A0A9P5Z7W2"/>
<proteinExistence type="predicted"/>
<feature type="compositionally biased region" description="Basic and acidic residues" evidence="1">
    <location>
        <begin position="104"/>
        <end position="116"/>
    </location>
</feature>
<protein>
    <submittedName>
        <fullName evidence="2">Uncharacterized protein</fullName>
    </submittedName>
</protein>
<evidence type="ECO:0000313" key="2">
    <source>
        <dbReference type="EMBL" id="KAF9483237.1"/>
    </source>
</evidence>
<dbReference type="Proteomes" id="UP000807469">
    <property type="component" value="Unassembled WGS sequence"/>
</dbReference>
<evidence type="ECO:0000313" key="3">
    <source>
        <dbReference type="Proteomes" id="UP000807469"/>
    </source>
</evidence>
<accession>A0A9P5Z7W2</accession>
<keyword evidence="3" id="KW-1185">Reference proteome</keyword>
<name>A0A9P5Z7W2_9AGAR</name>
<feature type="region of interest" description="Disordered" evidence="1">
    <location>
        <begin position="305"/>
        <end position="345"/>
    </location>
</feature>
<evidence type="ECO:0000256" key="1">
    <source>
        <dbReference type="SAM" id="MobiDB-lite"/>
    </source>
</evidence>
<gene>
    <name evidence="2" type="ORF">BDN70DRAFT_929408</name>
</gene>
<organism evidence="2 3">
    <name type="scientific">Pholiota conissans</name>
    <dbReference type="NCBI Taxonomy" id="109636"/>
    <lineage>
        <taxon>Eukaryota</taxon>
        <taxon>Fungi</taxon>
        <taxon>Dikarya</taxon>
        <taxon>Basidiomycota</taxon>
        <taxon>Agaricomycotina</taxon>
        <taxon>Agaricomycetes</taxon>
        <taxon>Agaricomycetidae</taxon>
        <taxon>Agaricales</taxon>
        <taxon>Agaricineae</taxon>
        <taxon>Strophariaceae</taxon>
        <taxon>Pholiota</taxon>
    </lineage>
</organism>
<comment type="caution">
    <text evidence="2">The sequence shown here is derived from an EMBL/GenBank/DDBJ whole genome shotgun (WGS) entry which is preliminary data.</text>
</comment>
<sequence>MFTEFISTMGPFSTSAGVPEPERRYFAPLAHVPMRISTSSSLSGALGDCEPPRLQPVASVSPLISSMPAVPPLAPVNQAHQSGGPQPQSIQYITFATVQQPAEHPSESRGKSESGEQVHPPVDVNTRLHTAHSTEKKDDAVQWEADSDRRIVSATLQPSLARTPIVSTSAHHLPSACVPLEKPLKRKASLRPLLAPECLEDSWPRSPQSYVPSIDDSALDDKPYYPPISPYRGGRRAAALNDEQKKMVPTYKGRLVGDVDRIQHHRPSQGQGCSPILADRMPRDPLAEAEFIGLGTLIPSQQRELTDQNLKFDSATRAVKRRRPSSDEEENEESHPPRGQRRKMM</sequence>